<keyword evidence="3" id="KW-1185">Reference proteome</keyword>
<proteinExistence type="predicted"/>
<sequence>MKLKFVFTMMAASGLLVAPALADNHGEGKKAAAEAVADGSVTAYVVAATGGG</sequence>
<organism evidence="2 3">
    <name type="scientific">Roseibacillus persicicus</name>
    <dbReference type="NCBI Taxonomy" id="454148"/>
    <lineage>
        <taxon>Bacteria</taxon>
        <taxon>Pseudomonadati</taxon>
        <taxon>Verrucomicrobiota</taxon>
        <taxon>Verrucomicrobiia</taxon>
        <taxon>Verrucomicrobiales</taxon>
        <taxon>Verrucomicrobiaceae</taxon>
        <taxon>Roseibacillus</taxon>
    </lineage>
</organism>
<dbReference type="RefSeq" id="WP_189568906.1">
    <property type="nucleotide sequence ID" value="NZ_BMXI01000005.1"/>
</dbReference>
<dbReference type="EMBL" id="BMXI01000005">
    <property type="protein sequence ID" value="GHC49370.1"/>
    <property type="molecule type" value="Genomic_DNA"/>
</dbReference>
<name>A0A918TI59_9BACT</name>
<feature type="signal peptide" evidence="1">
    <location>
        <begin position="1"/>
        <end position="22"/>
    </location>
</feature>
<feature type="chain" id="PRO_5038116520" evidence="1">
    <location>
        <begin position="23"/>
        <end position="52"/>
    </location>
</feature>
<reference evidence="2" key="1">
    <citation type="journal article" date="2014" name="Int. J. Syst. Evol. Microbiol.">
        <title>Complete genome sequence of Corynebacterium casei LMG S-19264T (=DSM 44701T), isolated from a smear-ripened cheese.</title>
        <authorList>
            <consortium name="US DOE Joint Genome Institute (JGI-PGF)"/>
            <person name="Walter F."/>
            <person name="Albersmeier A."/>
            <person name="Kalinowski J."/>
            <person name="Ruckert C."/>
        </authorList>
    </citation>
    <scope>NUCLEOTIDE SEQUENCE</scope>
    <source>
        <strain evidence="2">KCTC 12988</strain>
    </source>
</reference>
<evidence type="ECO:0000313" key="2">
    <source>
        <dbReference type="EMBL" id="GHC49370.1"/>
    </source>
</evidence>
<comment type="caution">
    <text evidence="2">The sequence shown here is derived from an EMBL/GenBank/DDBJ whole genome shotgun (WGS) entry which is preliminary data.</text>
</comment>
<accession>A0A918TI59</accession>
<evidence type="ECO:0000256" key="1">
    <source>
        <dbReference type="SAM" id="SignalP"/>
    </source>
</evidence>
<gene>
    <name evidence="2" type="ORF">GCM10007100_14140</name>
</gene>
<reference evidence="2" key="2">
    <citation type="submission" date="2020-09" db="EMBL/GenBank/DDBJ databases">
        <authorList>
            <person name="Sun Q."/>
            <person name="Kim S."/>
        </authorList>
    </citation>
    <scope>NUCLEOTIDE SEQUENCE</scope>
    <source>
        <strain evidence="2">KCTC 12988</strain>
    </source>
</reference>
<keyword evidence="1" id="KW-0732">Signal</keyword>
<dbReference type="AlphaFoldDB" id="A0A918TI59"/>
<evidence type="ECO:0000313" key="3">
    <source>
        <dbReference type="Proteomes" id="UP000644507"/>
    </source>
</evidence>
<dbReference type="Proteomes" id="UP000644507">
    <property type="component" value="Unassembled WGS sequence"/>
</dbReference>
<protein>
    <submittedName>
        <fullName evidence="2">Uncharacterized protein</fullName>
    </submittedName>
</protein>